<dbReference type="InterPro" id="IPR004843">
    <property type="entry name" value="Calcineurin-like_PHP"/>
</dbReference>
<sequence length="277" mass="32087">MSDLHLERINYDYIIPKAAPILILAGDIGRFCDSERYRGFLSAQCDIVDLVLLVAGNHEFYGTSRSDGLHAAGRPVEEPSMHGRLRFLNRNRIDLPDSRVTVLGCTLQSNISDEYTKLTNDFARITTWSVKAHNEEHRRDVQWLKDSLSQLRQAEPDRKVVVVTHFAPMFKRVCHPLEENNVISQCFCSHALDQLRRSGDMKLVSCWVFGHTHWNAKFKVGHSAVMSNQLCNAKKTLSWWQRRTLFRSFNPQALIRVYSPQHFVNCTELRKRFTKPF</sequence>
<dbReference type="EMBL" id="JAVRRL010000066">
    <property type="protein sequence ID" value="KAK5109343.1"/>
    <property type="molecule type" value="Genomic_DNA"/>
</dbReference>
<dbReference type="Gene3D" id="3.60.21.10">
    <property type="match status" value="1"/>
</dbReference>
<dbReference type="GO" id="GO:0016787">
    <property type="term" value="F:hydrolase activity"/>
    <property type="evidence" value="ECO:0007669"/>
    <property type="project" value="InterPro"/>
</dbReference>
<dbReference type="InterPro" id="IPR029052">
    <property type="entry name" value="Metallo-depent_PP-like"/>
</dbReference>
<name>A0AAN7TBW4_9PEZI</name>
<proteinExistence type="predicted"/>
<feature type="domain" description="Calcineurin-like phosphoesterase" evidence="1">
    <location>
        <begin position="12"/>
        <end position="214"/>
    </location>
</feature>
<dbReference type="Pfam" id="PF00149">
    <property type="entry name" value="Metallophos"/>
    <property type="match status" value="1"/>
</dbReference>
<protein>
    <recommendedName>
        <fullName evidence="1">Calcineurin-like phosphoesterase domain-containing protein</fullName>
    </recommendedName>
</protein>
<evidence type="ECO:0000259" key="1">
    <source>
        <dbReference type="Pfam" id="PF00149"/>
    </source>
</evidence>
<dbReference type="SUPFAM" id="SSF56300">
    <property type="entry name" value="Metallo-dependent phosphatases"/>
    <property type="match status" value="1"/>
</dbReference>
<gene>
    <name evidence="2" type="ORF">LTR62_007112</name>
</gene>
<comment type="caution">
    <text evidence="2">The sequence shown here is derived from an EMBL/GenBank/DDBJ whole genome shotgun (WGS) entry which is preliminary data.</text>
</comment>
<dbReference type="PANTHER" id="PTHR37844">
    <property type="entry name" value="SER/THR PROTEIN PHOSPHATASE SUPERFAMILY (AFU_ORTHOLOGUE AFUA_1G14840)"/>
    <property type="match status" value="1"/>
</dbReference>
<dbReference type="AlphaFoldDB" id="A0AAN7TBW4"/>
<reference evidence="2" key="1">
    <citation type="submission" date="2023-08" db="EMBL/GenBank/DDBJ databases">
        <title>Black Yeasts Isolated from many extreme environments.</title>
        <authorList>
            <person name="Coleine C."/>
            <person name="Stajich J.E."/>
            <person name="Selbmann L."/>
        </authorList>
    </citation>
    <scope>NUCLEOTIDE SEQUENCE</scope>
    <source>
        <strain evidence="2">CCFEE 5401</strain>
    </source>
</reference>
<dbReference type="Proteomes" id="UP001310890">
    <property type="component" value="Unassembled WGS sequence"/>
</dbReference>
<organism evidence="2 3">
    <name type="scientific">Meristemomyces frigidus</name>
    <dbReference type="NCBI Taxonomy" id="1508187"/>
    <lineage>
        <taxon>Eukaryota</taxon>
        <taxon>Fungi</taxon>
        <taxon>Dikarya</taxon>
        <taxon>Ascomycota</taxon>
        <taxon>Pezizomycotina</taxon>
        <taxon>Dothideomycetes</taxon>
        <taxon>Dothideomycetidae</taxon>
        <taxon>Mycosphaerellales</taxon>
        <taxon>Teratosphaeriaceae</taxon>
        <taxon>Meristemomyces</taxon>
    </lineage>
</organism>
<dbReference type="PANTHER" id="PTHR37844:SF2">
    <property type="entry name" value="SER_THR PROTEIN PHOSPHATASE SUPERFAMILY (AFU_ORTHOLOGUE AFUA_1G14840)"/>
    <property type="match status" value="1"/>
</dbReference>
<accession>A0AAN7TBW4</accession>
<evidence type="ECO:0000313" key="3">
    <source>
        <dbReference type="Proteomes" id="UP001310890"/>
    </source>
</evidence>
<evidence type="ECO:0000313" key="2">
    <source>
        <dbReference type="EMBL" id="KAK5109343.1"/>
    </source>
</evidence>